<sequence length="444" mass="51286">MLLIRQSPTFRVWTSQALMLYFRRALLFLIVSQHQNMNNNNNHCLLQQQQQQQPIVYFNDAKDDEDLSMIDEKKQIKKSLHDQNQNHSDRLQISSSKRNLLKEYILKRLSKGLNNSMIKSIEKQKQTSPLVKSINESSTSQSSQIFNSIDLSVTKQFELSKLNSFQSSNSISIKSINNTNIHGYKIHHDSANQYQTNPLFSSCQPTSIDHHNQVNIFPSYNPHFNYTNPIAFYPVSLIHEKIKIKNKDPLYLNLQSCPSCQLTLSLCDSSNDDILSSTSSNQSLISKSSDENSSILNQQNHSELFDNTNDIYKKYQTSFSHVLHQTKSLHTIRKEDKLQSMLILEPNTSIITVRQLTYHHQLNSNNINHTITTNYICVRLIAHQTNLTIQCDTKPMKCQQTLSCLPMKYIQKPLIEHFTKPTSTNSEQQSLKFFNKNFEAISIL</sequence>
<name>A0A814LV34_9BILA</name>
<evidence type="ECO:0000313" key="3">
    <source>
        <dbReference type="Proteomes" id="UP000663870"/>
    </source>
</evidence>
<dbReference type="Proteomes" id="UP000663870">
    <property type="component" value="Unassembled WGS sequence"/>
</dbReference>
<organism evidence="2 3">
    <name type="scientific">Rotaria sordida</name>
    <dbReference type="NCBI Taxonomy" id="392033"/>
    <lineage>
        <taxon>Eukaryota</taxon>
        <taxon>Metazoa</taxon>
        <taxon>Spiralia</taxon>
        <taxon>Gnathifera</taxon>
        <taxon>Rotifera</taxon>
        <taxon>Eurotatoria</taxon>
        <taxon>Bdelloidea</taxon>
        <taxon>Philodinida</taxon>
        <taxon>Philodinidae</taxon>
        <taxon>Rotaria</taxon>
    </lineage>
</organism>
<dbReference type="Proteomes" id="UP000663854">
    <property type="component" value="Unassembled WGS sequence"/>
</dbReference>
<accession>A0A814LV34</accession>
<protein>
    <submittedName>
        <fullName evidence="2">Uncharacterized protein</fullName>
    </submittedName>
</protein>
<evidence type="ECO:0000313" key="2">
    <source>
        <dbReference type="EMBL" id="CAF1070797.1"/>
    </source>
</evidence>
<reference evidence="2" key="1">
    <citation type="submission" date="2021-02" db="EMBL/GenBank/DDBJ databases">
        <authorList>
            <person name="Nowell W R."/>
        </authorList>
    </citation>
    <scope>NUCLEOTIDE SEQUENCE</scope>
</reference>
<keyword evidence="3" id="KW-1185">Reference proteome</keyword>
<evidence type="ECO:0000313" key="1">
    <source>
        <dbReference type="EMBL" id="CAF0799850.1"/>
    </source>
</evidence>
<dbReference type="EMBL" id="CAJNOH010000041">
    <property type="protein sequence ID" value="CAF0799850.1"/>
    <property type="molecule type" value="Genomic_DNA"/>
</dbReference>
<gene>
    <name evidence="2" type="ORF">JXQ802_LOCUS17674</name>
    <name evidence="1" type="ORF">PYM288_LOCUS4553</name>
</gene>
<proteinExistence type="predicted"/>
<comment type="caution">
    <text evidence="2">The sequence shown here is derived from an EMBL/GenBank/DDBJ whole genome shotgun (WGS) entry which is preliminary data.</text>
</comment>
<dbReference type="AlphaFoldDB" id="A0A814LV34"/>
<dbReference type="EMBL" id="CAJNOL010000451">
    <property type="protein sequence ID" value="CAF1070797.1"/>
    <property type="molecule type" value="Genomic_DNA"/>
</dbReference>